<name>A0A173LXR0_9MICO</name>
<accession>A0A173LXR0</accession>
<dbReference type="InterPro" id="IPR001387">
    <property type="entry name" value="Cro/C1-type_HTH"/>
</dbReference>
<evidence type="ECO:0000313" key="4">
    <source>
        <dbReference type="Proteomes" id="UP000243847"/>
    </source>
</evidence>
<feature type="compositionally biased region" description="Basic and acidic residues" evidence="1">
    <location>
        <begin position="103"/>
        <end position="121"/>
    </location>
</feature>
<dbReference type="Pfam" id="PF13443">
    <property type="entry name" value="HTH_26"/>
    <property type="match status" value="1"/>
</dbReference>
<evidence type="ECO:0000256" key="1">
    <source>
        <dbReference type="SAM" id="MobiDB-lite"/>
    </source>
</evidence>
<dbReference type="OrthoDB" id="5073435at2"/>
<evidence type="ECO:0000259" key="2">
    <source>
        <dbReference type="Pfam" id="PF13443"/>
    </source>
</evidence>
<organism evidence="3 4">
    <name type="scientific">Aurantimicrobium minutum</name>
    <dbReference type="NCBI Taxonomy" id="708131"/>
    <lineage>
        <taxon>Bacteria</taxon>
        <taxon>Bacillati</taxon>
        <taxon>Actinomycetota</taxon>
        <taxon>Actinomycetes</taxon>
        <taxon>Micrococcales</taxon>
        <taxon>Microbacteriaceae</taxon>
        <taxon>Aurantimicrobium</taxon>
    </lineage>
</organism>
<dbReference type="InterPro" id="IPR010982">
    <property type="entry name" value="Lambda_DNA-bd_dom_sf"/>
</dbReference>
<dbReference type="CDD" id="cd00093">
    <property type="entry name" value="HTH_XRE"/>
    <property type="match status" value="1"/>
</dbReference>
<feature type="region of interest" description="Disordered" evidence="1">
    <location>
        <begin position="102"/>
        <end position="121"/>
    </location>
</feature>
<proteinExistence type="predicted"/>
<dbReference type="Proteomes" id="UP000243847">
    <property type="component" value="Chromosome sequence1"/>
</dbReference>
<evidence type="ECO:0000313" key="3">
    <source>
        <dbReference type="EMBL" id="BAU99647.1"/>
    </source>
</evidence>
<dbReference type="SUPFAM" id="SSF47413">
    <property type="entry name" value="lambda repressor-like DNA-binding domains"/>
    <property type="match status" value="1"/>
</dbReference>
<dbReference type="RefSeq" id="WP_096382316.1">
    <property type="nucleotide sequence ID" value="NZ_AP017457.1"/>
</dbReference>
<dbReference type="EMBL" id="AP017457">
    <property type="protein sequence ID" value="BAU99647.1"/>
    <property type="molecule type" value="Genomic_DNA"/>
</dbReference>
<dbReference type="AlphaFoldDB" id="A0A173LXR0"/>
<protein>
    <submittedName>
        <fullName evidence="3">Putative transcriptional regulator</fullName>
    </submittedName>
</protein>
<sequence>MPTGSKPEPSSFTKAIAVRINKEKTDRKMTNMALSKESGISRPLLVNMLQGTKHWDIDQLDAVCDVLKLNIVEVVSTADKETRYLNVSPLRQNQNLEAIDLDQYEKAADHNNHDSGEPEIP</sequence>
<reference evidence="3 4" key="1">
    <citation type="journal article" date="2016" name="Genome Announc.">
        <title>Complete Genome Sequence of Aurantimicrobium minutum Type Strain KNCT, a Planktonic Ultramicrobacterium Isolated from River Water.</title>
        <authorList>
            <person name="Nakai R."/>
            <person name="Fujisawa T."/>
            <person name="Nakamura Y."/>
            <person name="Nishide H."/>
            <person name="Uchiyama I."/>
            <person name="Baba T."/>
            <person name="Toyoda A."/>
            <person name="Fujiyama A."/>
            <person name="Naganuma T."/>
            <person name="Niki H."/>
        </authorList>
    </citation>
    <scope>NUCLEOTIDE SEQUENCE [LARGE SCALE GENOMIC DNA]</scope>
    <source>
        <strain evidence="3 4">KNC</strain>
    </source>
</reference>
<dbReference type="GO" id="GO:0003677">
    <property type="term" value="F:DNA binding"/>
    <property type="evidence" value="ECO:0007669"/>
    <property type="project" value="InterPro"/>
</dbReference>
<dbReference type="KEGG" id="amin:AUMI_111050"/>
<feature type="domain" description="HTH cro/C1-type" evidence="2">
    <location>
        <begin position="25"/>
        <end position="76"/>
    </location>
</feature>
<gene>
    <name evidence="3" type="ORF">AUMI_111050</name>
</gene>
<dbReference type="Gene3D" id="1.10.260.40">
    <property type="entry name" value="lambda repressor-like DNA-binding domains"/>
    <property type="match status" value="1"/>
</dbReference>
<dbReference type="GeneID" id="80452295"/>